<evidence type="ECO:0000313" key="2">
    <source>
        <dbReference type="EMBL" id="CAG9326117.1"/>
    </source>
</evidence>
<protein>
    <submittedName>
        <fullName evidence="2">Uncharacterized protein</fullName>
    </submittedName>
</protein>
<dbReference type="AlphaFoldDB" id="A0AAU9JPB2"/>
<gene>
    <name evidence="2" type="ORF">BSTOLATCC_MIC40553</name>
</gene>
<reference evidence="2" key="1">
    <citation type="submission" date="2021-09" db="EMBL/GenBank/DDBJ databases">
        <authorList>
            <consortium name="AG Swart"/>
            <person name="Singh M."/>
            <person name="Singh A."/>
            <person name="Seah K."/>
            <person name="Emmerich C."/>
        </authorList>
    </citation>
    <scope>NUCLEOTIDE SEQUENCE</scope>
    <source>
        <strain evidence="2">ATCC30299</strain>
    </source>
</reference>
<proteinExistence type="predicted"/>
<keyword evidence="3" id="KW-1185">Reference proteome</keyword>
<evidence type="ECO:0000256" key="1">
    <source>
        <dbReference type="SAM" id="MobiDB-lite"/>
    </source>
</evidence>
<name>A0AAU9JPB2_9CILI</name>
<feature type="region of interest" description="Disordered" evidence="1">
    <location>
        <begin position="173"/>
        <end position="224"/>
    </location>
</feature>
<comment type="caution">
    <text evidence="2">The sequence shown here is derived from an EMBL/GenBank/DDBJ whole genome shotgun (WGS) entry which is preliminary data.</text>
</comment>
<sequence>MKSIKAILLGMPSRELKEYIPVISRVKKGVLSEEESYQMSKLMKKNVMLKFISLPISVSVGYFIPVPPDFTSPLLAKIVASFFSYRILTVPYTMHTFEYIKEIVNKYDLRNNPELLNPSRIERAKEINDRITKEYEEEMAKKKEGEPKETYEEFIQKKEDNFEKLVMEYQAEMEQKKEEGNKETFRQFLDRKKKEQEQGIEDKGENKKENKGEDKKENTEEKKD</sequence>
<dbReference type="EMBL" id="CAJZBQ010000040">
    <property type="protein sequence ID" value="CAG9326117.1"/>
    <property type="molecule type" value="Genomic_DNA"/>
</dbReference>
<organism evidence="2 3">
    <name type="scientific">Blepharisma stoltei</name>
    <dbReference type="NCBI Taxonomy" id="1481888"/>
    <lineage>
        <taxon>Eukaryota</taxon>
        <taxon>Sar</taxon>
        <taxon>Alveolata</taxon>
        <taxon>Ciliophora</taxon>
        <taxon>Postciliodesmatophora</taxon>
        <taxon>Heterotrichea</taxon>
        <taxon>Heterotrichida</taxon>
        <taxon>Blepharismidae</taxon>
        <taxon>Blepharisma</taxon>
    </lineage>
</organism>
<dbReference type="Proteomes" id="UP001162131">
    <property type="component" value="Unassembled WGS sequence"/>
</dbReference>
<accession>A0AAU9JPB2</accession>
<evidence type="ECO:0000313" key="3">
    <source>
        <dbReference type="Proteomes" id="UP001162131"/>
    </source>
</evidence>